<evidence type="ECO:0000313" key="1">
    <source>
        <dbReference type="EMBL" id="MCD9095416.1"/>
    </source>
</evidence>
<proteinExistence type="predicted"/>
<reference evidence="1" key="1">
    <citation type="submission" date="2021-12" db="EMBL/GenBank/DDBJ databases">
        <authorList>
            <person name="Ulrich A."/>
        </authorList>
    </citation>
    <scope>NUCLEOTIDE SEQUENCE</scope>
    <source>
        <strain evidence="1">A1P009</strain>
    </source>
</reference>
<dbReference type="Proteomes" id="UP001430360">
    <property type="component" value="Unassembled WGS sequence"/>
</dbReference>
<dbReference type="RefSeq" id="WP_232133963.1">
    <property type="nucleotide sequence ID" value="NZ_CP089507.1"/>
</dbReference>
<evidence type="ECO:0000313" key="2">
    <source>
        <dbReference type="Proteomes" id="UP001430360"/>
    </source>
</evidence>
<sequence length="166" mass="18389">MIRILLLGMALVVGGVLAYEHGHRISESDVRAHVQSQLEATRRFDGDALCDSMAKDYRLQGVYYVAGTHERRDTRRDETCRNARDGLAALQSVSAHTGGLLAVDISYEITRIELAPGGRRALVEATSTAKIGGRLLSRTRATGHLSRAFWRVRDHGGEAQNWIYMP</sequence>
<keyword evidence="2" id="KW-1185">Reference proteome</keyword>
<accession>A0ABS8U9I2</accession>
<reference evidence="1" key="2">
    <citation type="journal article" date="2022" name="Syst. Appl. Microbiol.">
        <title>Physiological and genomic characterisation of Luteimonas fraxinea sp. nov., a bacterial species associated with trees tolerant to ash dieback.</title>
        <authorList>
            <person name="Ulrich K."/>
            <person name="Becker R."/>
            <person name="Behrendt U."/>
            <person name="Kube M."/>
            <person name="Schneck V."/>
            <person name="Ulrich A."/>
        </authorList>
    </citation>
    <scope>NUCLEOTIDE SEQUENCE</scope>
    <source>
        <strain evidence="1">A1P009</strain>
    </source>
</reference>
<gene>
    <name evidence="1" type="ORF">LTT95_00480</name>
</gene>
<evidence type="ECO:0008006" key="3">
    <source>
        <dbReference type="Google" id="ProtNLM"/>
    </source>
</evidence>
<comment type="caution">
    <text evidence="1">The sequence shown here is derived from an EMBL/GenBank/DDBJ whole genome shotgun (WGS) entry which is preliminary data.</text>
</comment>
<name>A0ABS8U9I2_9GAMM</name>
<dbReference type="EMBL" id="JAJQKU010000001">
    <property type="protein sequence ID" value="MCD9095416.1"/>
    <property type="molecule type" value="Genomic_DNA"/>
</dbReference>
<protein>
    <recommendedName>
        <fullName evidence="3">Nuclear transport factor 2 family protein</fullName>
    </recommendedName>
</protein>
<organism evidence="1 2">
    <name type="scientific">Luteimonas fraxinea</name>
    <dbReference type="NCBI Taxonomy" id="2901869"/>
    <lineage>
        <taxon>Bacteria</taxon>
        <taxon>Pseudomonadati</taxon>
        <taxon>Pseudomonadota</taxon>
        <taxon>Gammaproteobacteria</taxon>
        <taxon>Lysobacterales</taxon>
        <taxon>Lysobacteraceae</taxon>
        <taxon>Luteimonas</taxon>
    </lineage>
</organism>